<feature type="transmembrane region" description="Helical" evidence="1">
    <location>
        <begin position="93"/>
        <end position="113"/>
    </location>
</feature>
<keyword evidence="1" id="KW-0812">Transmembrane</keyword>
<keyword evidence="1" id="KW-1133">Transmembrane helix</keyword>
<feature type="transmembrane region" description="Helical" evidence="1">
    <location>
        <begin position="120"/>
        <end position="143"/>
    </location>
</feature>
<gene>
    <name evidence="2" type="ORF">HNP81_003635</name>
</gene>
<dbReference type="Proteomes" id="UP000626697">
    <property type="component" value="Unassembled WGS sequence"/>
</dbReference>
<accession>A0ABR6CTI4</accession>
<protein>
    <submittedName>
        <fullName evidence="2">Membrane-associated HD superfamily phosphohydrolase</fullName>
    </submittedName>
</protein>
<feature type="transmembrane region" description="Helical" evidence="1">
    <location>
        <begin position="27"/>
        <end position="50"/>
    </location>
</feature>
<evidence type="ECO:0000313" key="2">
    <source>
        <dbReference type="EMBL" id="MBA9028315.1"/>
    </source>
</evidence>
<reference evidence="2 3" key="1">
    <citation type="submission" date="2020-08" db="EMBL/GenBank/DDBJ databases">
        <title>Genomic Encyclopedia of Type Strains, Phase IV (KMG-IV): sequencing the most valuable type-strain genomes for metagenomic binning, comparative biology and taxonomic classification.</title>
        <authorList>
            <person name="Goeker M."/>
        </authorList>
    </citation>
    <scope>NUCLEOTIDE SEQUENCE [LARGE SCALE GENOMIC DNA]</scope>
    <source>
        <strain evidence="2 3">DSM 105481</strain>
    </source>
</reference>
<evidence type="ECO:0000313" key="3">
    <source>
        <dbReference type="Proteomes" id="UP000626697"/>
    </source>
</evidence>
<organism evidence="2 3">
    <name type="scientific">Peribacillus huizhouensis</name>
    <dbReference type="NCBI Taxonomy" id="1501239"/>
    <lineage>
        <taxon>Bacteria</taxon>
        <taxon>Bacillati</taxon>
        <taxon>Bacillota</taxon>
        <taxon>Bacilli</taxon>
        <taxon>Bacillales</taxon>
        <taxon>Bacillaceae</taxon>
        <taxon>Peribacillus</taxon>
    </lineage>
</organism>
<keyword evidence="3" id="KW-1185">Reference proteome</keyword>
<name>A0ABR6CTI4_9BACI</name>
<feature type="transmembrane region" description="Helical" evidence="1">
    <location>
        <begin position="62"/>
        <end position="87"/>
    </location>
</feature>
<keyword evidence="1" id="KW-0472">Membrane</keyword>
<proteinExistence type="predicted"/>
<dbReference type="RefSeq" id="WP_028390934.1">
    <property type="nucleotide sequence ID" value="NZ_JACJHX010000013.1"/>
</dbReference>
<dbReference type="EMBL" id="JACJHX010000013">
    <property type="protein sequence ID" value="MBA9028315.1"/>
    <property type="molecule type" value="Genomic_DNA"/>
</dbReference>
<comment type="caution">
    <text evidence="2">The sequence shown here is derived from an EMBL/GenBank/DDBJ whole genome shotgun (WGS) entry which is preliminary data.</text>
</comment>
<feature type="transmembrane region" description="Helical" evidence="1">
    <location>
        <begin position="155"/>
        <end position="178"/>
    </location>
</feature>
<evidence type="ECO:0000256" key="1">
    <source>
        <dbReference type="SAM" id="Phobius"/>
    </source>
</evidence>
<sequence>MRWFSILSQESYKLHHYFKPFSYSKKLVLTALLSTLAAILQSSGNFLPGIGYLISPFATAPILICTMISITFGIQSYVLTYFLLTLIQPGESFAFPFTTGILGLGMGIAFLILKRRIEIIVVTSLLLLGGICFLLYIVHFPILGPIVSTSLSSKLIGFIYIFSFIYSWIWVELSRVIFKKCYQVMGTK</sequence>